<organism evidence="1 2">
    <name type="scientific">Pseudomonas japonica</name>
    <dbReference type="NCBI Taxonomy" id="256466"/>
    <lineage>
        <taxon>Bacteria</taxon>
        <taxon>Pseudomonadati</taxon>
        <taxon>Pseudomonadota</taxon>
        <taxon>Gammaproteobacteria</taxon>
        <taxon>Pseudomonadales</taxon>
        <taxon>Pseudomonadaceae</taxon>
        <taxon>Pseudomonas</taxon>
    </lineage>
</organism>
<name>A0A239I455_9PSED</name>
<accession>A0A239I455</accession>
<sequence length="66" mass="7237">MADSVERQWSGLAFDASRAQGKVNVRRQEVVPSSIRGRTRQVIDDELNDHSLCYPAVAKGAPVAKV</sequence>
<reference evidence="2" key="1">
    <citation type="submission" date="2017-06" db="EMBL/GenBank/DDBJ databases">
        <authorList>
            <person name="Varghese N."/>
            <person name="Submissions S."/>
        </authorList>
    </citation>
    <scope>NUCLEOTIDE SEQUENCE [LARGE SCALE GENOMIC DNA]</scope>
    <source>
        <strain evidence="2">DSM 22348</strain>
    </source>
</reference>
<gene>
    <name evidence="1" type="ORF">SAMN05444352_117105</name>
</gene>
<dbReference type="EMBL" id="FZOL01000017">
    <property type="protein sequence ID" value="SNS88299.1"/>
    <property type="molecule type" value="Genomic_DNA"/>
</dbReference>
<evidence type="ECO:0000313" key="1">
    <source>
        <dbReference type="EMBL" id="SNS88299.1"/>
    </source>
</evidence>
<evidence type="ECO:0000313" key="2">
    <source>
        <dbReference type="Proteomes" id="UP000198407"/>
    </source>
</evidence>
<protein>
    <submittedName>
        <fullName evidence="1">Uncharacterized protein</fullName>
    </submittedName>
</protein>
<dbReference type="Proteomes" id="UP000198407">
    <property type="component" value="Unassembled WGS sequence"/>
</dbReference>
<proteinExistence type="predicted"/>
<keyword evidence="2" id="KW-1185">Reference proteome</keyword>
<dbReference type="AlphaFoldDB" id="A0A239I455"/>